<feature type="region of interest" description="Disordered" evidence="2">
    <location>
        <begin position="42"/>
        <end position="67"/>
    </location>
</feature>
<dbReference type="EMBL" id="JBHSXH010000015">
    <property type="protein sequence ID" value="MFC6825409.1"/>
    <property type="molecule type" value="Genomic_DNA"/>
</dbReference>
<evidence type="ECO:0000256" key="2">
    <source>
        <dbReference type="SAM" id="MobiDB-lite"/>
    </source>
</evidence>
<keyword evidence="6" id="KW-1185">Reference proteome</keyword>
<keyword evidence="1" id="KW-0175">Coiled coil</keyword>
<dbReference type="AlphaFoldDB" id="A0ABD5U2S2"/>
<organism evidence="5 6">
    <name type="scientific">Halopelagius fulvigenes</name>
    <dbReference type="NCBI Taxonomy" id="1198324"/>
    <lineage>
        <taxon>Archaea</taxon>
        <taxon>Methanobacteriati</taxon>
        <taxon>Methanobacteriota</taxon>
        <taxon>Stenosarchaea group</taxon>
        <taxon>Halobacteria</taxon>
        <taxon>Halobacteriales</taxon>
        <taxon>Haloferacaceae</taxon>
    </lineage>
</organism>
<evidence type="ECO:0000313" key="5">
    <source>
        <dbReference type="EMBL" id="MFC6825409.1"/>
    </source>
</evidence>
<gene>
    <name evidence="5" type="ORF">ACFQEV_10490</name>
</gene>
<reference evidence="5 6" key="1">
    <citation type="journal article" date="2019" name="Int. J. Syst. Evol. Microbiol.">
        <title>The Global Catalogue of Microorganisms (GCM) 10K type strain sequencing project: providing services to taxonomists for standard genome sequencing and annotation.</title>
        <authorList>
            <consortium name="The Broad Institute Genomics Platform"/>
            <consortium name="The Broad Institute Genome Sequencing Center for Infectious Disease"/>
            <person name="Wu L."/>
            <person name="Ma J."/>
        </authorList>
    </citation>
    <scope>NUCLEOTIDE SEQUENCE [LARGE SCALE GENOMIC DNA]</scope>
    <source>
        <strain evidence="5 6">YIM 94188</strain>
    </source>
</reference>
<proteinExistence type="predicted"/>
<keyword evidence="3" id="KW-1133">Transmembrane helix</keyword>
<feature type="domain" description="DUF4349" evidence="4">
    <location>
        <begin position="75"/>
        <end position="288"/>
    </location>
</feature>
<dbReference type="InterPro" id="IPR025645">
    <property type="entry name" value="DUF4349"/>
</dbReference>
<dbReference type="RefSeq" id="WP_379695610.1">
    <property type="nucleotide sequence ID" value="NZ_JBHSXH010000015.1"/>
</dbReference>
<dbReference type="Proteomes" id="UP001596408">
    <property type="component" value="Unassembled WGS sequence"/>
</dbReference>
<sequence>MPAKRTLAAVALAAVLVLAGCGGASTGAGGSGEIAADRGANTGGSGGAEATASGGDGASGGGGGSTASEAALRERALIKTGTVVVEVDDFESSRANLTDAVEGYGGFVSETRTQRRGPENHTYVHGTLVLRVPSEEYESLRSDAEAEGDVVSSETNTRDVTDRLVDLEARLENLRAERDRLRTLYDRANSTEDVLAVQRELSDVQGEIERLEAKKQSLERRVAYSTLTVELREPDPTPTYTREAWYDTPVVSAFLQSVEGVLVVGRAIVVGTAYALPYVLAFVAPVAVLGGVAWRLRDRLPR</sequence>
<evidence type="ECO:0000256" key="3">
    <source>
        <dbReference type="SAM" id="Phobius"/>
    </source>
</evidence>
<keyword evidence="3" id="KW-0812">Transmembrane</keyword>
<accession>A0ABD5U2S2</accession>
<feature type="coiled-coil region" evidence="1">
    <location>
        <begin position="157"/>
        <end position="228"/>
    </location>
</feature>
<name>A0ABD5U2S2_9EURY</name>
<evidence type="ECO:0000313" key="6">
    <source>
        <dbReference type="Proteomes" id="UP001596408"/>
    </source>
</evidence>
<feature type="transmembrane region" description="Helical" evidence="3">
    <location>
        <begin position="275"/>
        <end position="296"/>
    </location>
</feature>
<evidence type="ECO:0000259" key="4">
    <source>
        <dbReference type="Pfam" id="PF14257"/>
    </source>
</evidence>
<comment type="caution">
    <text evidence="5">The sequence shown here is derived from an EMBL/GenBank/DDBJ whole genome shotgun (WGS) entry which is preliminary data.</text>
</comment>
<feature type="compositionally biased region" description="Gly residues" evidence="2">
    <location>
        <begin position="54"/>
        <end position="65"/>
    </location>
</feature>
<protein>
    <submittedName>
        <fullName evidence="5">DUF4349 domain-containing protein</fullName>
    </submittedName>
</protein>
<evidence type="ECO:0000256" key="1">
    <source>
        <dbReference type="SAM" id="Coils"/>
    </source>
</evidence>
<dbReference type="PROSITE" id="PS51257">
    <property type="entry name" value="PROKAR_LIPOPROTEIN"/>
    <property type="match status" value="1"/>
</dbReference>
<dbReference type="Pfam" id="PF14257">
    <property type="entry name" value="DUF4349"/>
    <property type="match status" value="1"/>
</dbReference>
<keyword evidence="3" id="KW-0472">Membrane</keyword>